<name>A0A512NH26_9HYPH</name>
<evidence type="ECO:0000313" key="5">
    <source>
        <dbReference type="EMBL" id="GEP58266.1"/>
    </source>
</evidence>
<protein>
    <recommendedName>
        <fullName evidence="7">Serine protease</fullName>
    </recommendedName>
</protein>
<dbReference type="Pfam" id="PF13365">
    <property type="entry name" value="Trypsin_2"/>
    <property type="match status" value="1"/>
</dbReference>
<dbReference type="Gene3D" id="2.40.10.10">
    <property type="entry name" value="Trypsin-like serine proteases"/>
    <property type="match status" value="2"/>
</dbReference>
<dbReference type="OrthoDB" id="9758917at2"/>
<dbReference type="AlphaFoldDB" id="A0A512NH26"/>
<comment type="caution">
    <text evidence="5">The sequence shown here is derived from an EMBL/GenBank/DDBJ whole genome shotgun (WGS) entry which is preliminary data.</text>
</comment>
<evidence type="ECO:0000256" key="1">
    <source>
        <dbReference type="ARBA" id="ARBA00010541"/>
    </source>
</evidence>
<evidence type="ECO:0000256" key="4">
    <source>
        <dbReference type="SAM" id="MobiDB-lite"/>
    </source>
</evidence>
<organism evidence="5 6">
    <name type="scientific">Reyranella soli</name>
    <dbReference type="NCBI Taxonomy" id="1230389"/>
    <lineage>
        <taxon>Bacteria</taxon>
        <taxon>Pseudomonadati</taxon>
        <taxon>Pseudomonadota</taxon>
        <taxon>Alphaproteobacteria</taxon>
        <taxon>Hyphomicrobiales</taxon>
        <taxon>Reyranellaceae</taxon>
        <taxon>Reyranella</taxon>
    </lineage>
</organism>
<evidence type="ECO:0000256" key="2">
    <source>
        <dbReference type="ARBA" id="ARBA00022670"/>
    </source>
</evidence>
<evidence type="ECO:0008006" key="7">
    <source>
        <dbReference type="Google" id="ProtNLM"/>
    </source>
</evidence>
<evidence type="ECO:0000313" key="6">
    <source>
        <dbReference type="Proteomes" id="UP000321058"/>
    </source>
</evidence>
<comment type="similarity">
    <text evidence="1">Belongs to the peptidase S1C family.</text>
</comment>
<keyword evidence="3" id="KW-0378">Hydrolase</keyword>
<proteinExistence type="inferred from homology"/>
<dbReference type="InterPro" id="IPR051201">
    <property type="entry name" value="Chloro_Bact_Ser_Proteases"/>
</dbReference>
<feature type="region of interest" description="Disordered" evidence="4">
    <location>
        <begin position="70"/>
        <end position="116"/>
    </location>
</feature>
<dbReference type="PANTHER" id="PTHR43343">
    <property type="entry name" value="PEPTIDASE S12"/>
    <property type="match status" value="1"/>
</dbReference>
<dbReference type="GO" id="GO:0004252">
    <property type="term" value="F:serine-type endopeptidase activity"/>
    <property type="evidence" value="ECO:0007669"/>
    <property type="project" value="InterPro"/>
</dbReference>
<gene>
    <name evidence="5" type="ORF">RSO01_54320</name>
</gene>
<dbReference type="RefSeq" id="WP_147153335.1">
    <property type="nucleotide sequence ID" value="NZ_BKAJ01000097.1"/>
</dbReference>
<dbReference type="PRINTS" id="PR00834">
    <property type="entry name" value="PROTEASES2C"/>
</dbReference>
<dbReference type="InterPro" id="IPR009003">
    <property type="entry name" value="Peptidase_S1_PA"/>
</dbReference>
<evidence type="ECO:0000256" key="3">
    <source>
        <dbReference type="ARBA" id="ARBA00022801"/>
    </source>
</evidence>
<dbReference type="Proteomes" id="UP000321058">
    <property type="component" value="Unassembled WGS sequence"/>
</dbReference>
<reference evidence="5 6" key="1">
    <citation type="submission" date="2019-07" db="EMBL/GenBank/DDBJ databases">
        <title>Whole genome shotgun sequence of Reyranella soli NBRC 108950.</title>
        <authorList>
            <person name="Hosoyama A."/>
            <person name="Uohara A."/>
            <person name="Ohji S."/>
            <person name="Ichikawa N."/>
        </authorList>
    </citation>
    <scope>NUCLEOTIDE SEQUENCE [LARGE SCALE GENOMIC DNA]</scope>
    <source>
        <strain evidence="5 6">NBRC 108950</strain>
    </source>
</reference>
<dbReference type="InterPro" id="IPR043504">
    <property type="entry name" value="Peptidase_S1_PA_chymotrypsin"/>
</dbReference>
<dbReference type="InterPro" id="IPR001940">
    <property type="entry name" value="Peptidase_S1C"/>
</dbReference>
<dbReference type="GO" id="GO:0006508">
    <property type="term" value="P:proteolysis"/>
    <property type="evidence" value="ECO:0007669"/>
    <property type="project" value="UniProtKB-KW"/>
</dbReference>
<keyword evidence="2" id="KW-0645">Protease</keyword>
<keyword evidence="6" id="KW-1185">Reference proteome</keyword>
<sequence length="308" mass="33094">MTAGAAVRVRADNWFAAVFNRGDGKNYLKVKCHQAGSIVMEMTVTDATLEKHPGLFFAMASSLMLNRVPDSSVRPRPRIDDLPSAPSGFSDEQIARPQPKAKAAKASPIDDSGKTGALKLETRDGADLRADEVFDKASGAVYVVKADRRLGSAVAISDNELLTNCHVTGDLAEVKIARAKDEMPAKVISRNADADRCVLRTDTKLAKWVAVRPYDDIKVGERAITIGTPQGLELTAAEGIVSSKRVFNQTRVVQTSAPISPGSSGGGLFDARGHLLGITTFHFRGGQNLNFAIAAEEYAQEREESANR</sequence>
<dbReference type="EMBL" id="BKAJ01000097">
    <property type="protein sequence ID" value="GEP58266.1"/>
    <property type="molecule type" value="Genomic_DNA"/>
</dbReference>
<accession>A0A512NH26</accession>
<dbReference type="PANTHER" id="PTHR43343:SF3">
    <property type="entry name" value="PROTEASE DO-LIKE 8, CHLOROPLASTIC"/>
    <property type="match status" value="1"/>
</dbReference>
<dbReference type="SUPFAM" id="SSF50494">
    <property type="entry name" value="Trypsin-like serine proteases"/>
    <property type="match status" value="1"/>
</dbReference>